<dbReference type="Gene3D" id="3.80.10.10">
    <property type="entry name" value="Ribonuclease Inhibitor"/>
    <property type="match status" value="1"/>
</dbReference>
<organism evidence="1 2">
    <name type="scientific">Coniophora puteana (strain RWD-64-598)</name>
    <name type="common">Brown rot fungus</name>
    <dbReference type="NCBI Taxonomy" id="741705"/>
    <lineage>
        <taxon>Eukaryota</taxon>
        <taxon>Fungi</taxon>
        <taxon>Dikarya</taxon>
        <taxon>Basidiomycota</taxon>
        <taxon>Agaricomycotina</taxon>
        <taxon>Agaricomycetes</taxon>
        <taxon>Agaricomycetidae</taxon>
        <taxon>Boletales</taxon>
        <taxon>Coniophorineae</taxon>
        <taxon>Coniophoraceae</taxon>
        <taxon>Coniophora</taxon>
    </lineage>
</organism>
<dbReference type="RefSeq" id="XP_007769492.1">
    <property type="nucleotide sequence ID" value="XM_007771302.1"/>
</dbReference>
<dbReference type="KEGG" id="cput:CONPUDRAFT_154592"/>
<dbReference type="EMBL" id="JH711579">
    <property type="protein sequence ID" value="EIW80566.1"/>
    <property type="molecule type" value="Genomic_DNA"/>
</dbReference>
<reference evidence="2" key="1">
    <citation type="journal article" date="2012" name="Science">
        <title>The Paleozoic origin of enzymatic lignin decomposition reconstructed from 31 fungal genomes.</title>
        <authorList>
            <person name="Floudas D."/>
            <person name="Binder M."/>
            <person name="Riley R."/>
            <person name="Barry K."/>
            <person name="Blanchette R.A."/>
            <person name="Henrissat B."/>
            <person name="Martinez A.T."/>
            <person name="Otillar R."/>
            <person name="Spatafora J.W."/>
            <person name="Yadav J.S."/>
            <person name="Aerts A."/>
            <person name="Benoit I."/>
            <person name="Boyd A."/>
            <person name="Carlson A."/>
            <person name="Copeland A."/>
            <person name="Coutinho P.M."/>
            <person name="de Vries R.P."/>
            <person name="Ferreira P."/>
            <person name="Findley K."/>
            <person name="Foster B."/>
            <person name="Gaskell J."/>
            <person name="Glotzer D."/>
            <person name="Gorecki P."/>
            <person name="Heitman J."/>
            <person name="Hesse C."/>
            <person name="Hori C."/>
            <person name="Igarashi K."/>
            <person name="Jurgens J.A."/>
            <person name="Kallen N."/>
            <person name="Kersten P."/>
            <person name="Kohler A."/>
            <person name="Kuees U."/>
            <person name="Kumar T.K.A."/>
            <person name="Kuo A."/>
            <person name="LaButti K."/>
            <person name="Larrondo L.F."/>
            <person name="Lindquist E."/>
            <person name="Ling A."/>
            <person name="Lombard V."/>
            <person name="Lucas S."/>
            <person name="Lundell T."/>
            <person name="Martin R."/>
            <person name="McLaughlin D.J."/>
            <person name="Morgenstern I."/>
            <person name="Morin E."/>
            <person name="Murat C."/>
            <person name="Nagy L.G."/>
            <person name="Nolan M."/>
            <person name="Ohm R.A."/>
            <person name="Patyshakuliyeva A."/>
            <person name="Rokas A."/>
            <person name="Ruiz-Duenas F.J."/>
            <person name="Sabat G."/>
            <person name="Salamov A."/>
            <person name="Samejima M."/>
            <person name="Schmutz J."/>
            <person name="Slot J.C."/>
            <person name="St John F."/>
            <person name="Stenlid J."/>
            <person name="Sun H."/>
            <person name="Sun S."/>
            <person name="Syed K."/>
            <person name="Tsang A."/>
            <person name="Wiebenga A."/>
            <person name="Young D."/>
            <person name="Pisabarro A."/>
            <person name="Eastwood D.C."/>
            <person name="Martin F."/>
            <person name="Cullen D."/>
            <person name="Grigoriev I.V."/>
            <person name="Hibbett D.S."/>
        </authorList>
    </citation>
    <scope>NUCLEOTIDE SEQUENCE [LARGE SCALE GENOMIC DNA]</scope>
    <source>
        <strain evidence="2">RWD-64-598 SS2</strain>
    </source>
</reference>
<name>A0A5M3MNE6_CONPW</name>
<dbReference type="InterPro" id="IPR032675">
    <property type="entry name" value="LRR_dom_sf"/>
</dbReference>
<protein>
    <submittedName>
        <fullName evidence="1">Uncharacterized protein</fullName>
    </submittedName>
</protein>
<dbReference type="GeneID" id="19203285"/>
<comment type="caution">
    <text evidence="1">The sequence shown here is derived from an EMBL/GenBank/DDBJ whole genome shotgun (WGS) entry which is preliminary data.</text>
</comment>
<dbReference type="AlphaFoldDB" id="A0A5M3MNE6"/>
<evidence type="ECO:0000313" key="1">
    <source>
        <dbReference type="EMBL" id="EIW80566.1"/>
    </source>
</evidence>
<dbReference type="SUPFAM" id="SSF52047">
    <property type="entry name" value="RNI-like"/>
    <property type="match status" value="1"/>
</dbReference>
<dbReference type="Proteomes" id="UP000053558">
    <property type="component" value="Unassembled WGS sequence"/>
</dbReference>
<accession>A0A5M3MNE6</accession>
<sequence>MSGQAVISSSQPVPAIHHLPFELLVKIFVLSARATIQPVNGISIHRYPSSRGVVAHPSGALNVAQVCRGWRGVALGTSELWNLIRAPSAGDASTSSDPFPLPVQVLSRSRLSSVFLILNPRRHFDSWSIAKEANLSHIQSSLVLENVKGMDLHGMGYTIPYQVIFNLAAEFPNLTHLSLVGMFFDHHVHVPTPLLNRLTHMHACTYSYQVMGIFDGRAWPSLISLTLEIPEYFLEGKALRAIFLASPNLAELFIVANAIPSPVGWINMSSANLRTFSLWMRGEHLEQEHLDSIFDALTLPSLSNLMIARPPKGNFAVLRRFIQRSKCHLSSLTLTNVTKAERKSEIGIRRAAEMIGQKLAITSVEFALTIKKTRIYRNSKERWYAISSS</sequence>
<dbReference type="OrthoDB" id="3261552at2759"/>
<proteinExistence type="predicted"/>
<gene>
    <name evidence="1" type="ORF">CONPUDRAFT_154592</name>
</gene>
<evidence type="ECO:0000313" key="2">
    <source>
        <dbReference type="Proteomes" id="UP000053558"/>
    </source>
</evidence>
<keyword evidence="2" id="KW-1185">Reference proteome</keyword>